<evidence type="ECO:0000313" key="3">
    <source>
        <dbReference type="EMBL" id="KAK6589967.1"/>
    </source>
</evidence>
<dbReference type="GO" id="GO:0005737">
    <property type="term" value="C:cytoplasm"/>
    <property type="evidence" value="ECO:0007669"/>
    <property type="project" value="UniProtKB-SubCell"/>
</dbReference>
<dbReference type="GO" id="GO:0005869">
    <property type="term" value="C:dynactin complex"/>
    <property type="evidence" value="ECO:0007669"/>
    <property type="project" value="InterPro"/>
</dbReference>
<dbReference type="PANTHER" id="PTHR15346">
    <property type="entry name" value="DYNACTIN SUBUNIT"/>
    <property type="match status" value="1"/>
</dbReference>
<gene>
    <name evidence="3" type="ORF">RS030_192785</name>
</gene>
<comment type="caution">
    <text evidence="3">The sequence shown here is derived from an EMBL/GenBank/DDBJ whole genome shotgun (WGS) entry which is preliminary data.</text>
</comment>
<evidence type="ECO:0000256" key="1">
    <source>
        <dbReference type="ARBA" id="ARBA00004496"/>
    </source>
</evidence>
<name>A0AAV9XZE9_9CRYT</name>
<dbReference type="InterPro" id="IPR028133">
    <property type="entry name" value="Dynamitin"/>
</dbReference>
<dbReference type="EMBL" id="JAWDEY010000010">
    <property type="protein sequence ID" value="KAK6589967.1"/>
    <property type="molecule type" value="Genomic_DNA"/>
</dbReference>
<reference evidence="3 4" key="1">
    <citation type="submission" date="2023-10" db="EMBL/GenBank/DDBJ databases">
        <title>Comparative genomics analysis reveals potential genetic determinants of host preference in Cryptosporidium xiaoi.</title>
        <authorList>
            <person name="Xiao L."/>
            <person name="Li J."/>
        </authorList>
    </citation>
    <scope>NUCLEOTIDE SEQUENCE [LARGE SCALE GENOMIC DNA]</scope>
    <source>
        <strain evidence="3 4">52996</strain>
    </source>
</reference>
<dbReference type="Pfam" id="PF04912">
    <property type="entry name" value="Dynamitin"/>
    <property type="match status" value="1"/>
</dbReference>
<evidence type="ECO:0000256" key="2">
    <source>
        <dbReference type="ARBA" id="ARBA00022490"/>
    </source>
</evidence>
<keyword evidence="4" id="KW-1185">Reference proteome</keyword>
<evidence type="ECO:0000313" key="4">
    <source>
        <dbReference type="Proteomes" id="UP001311799"/>
    </source>
</evidence>
<protein>
    <submittedName>
        <fullName evidence="3">Uncharacterized protein</fullName>
    </submittedName>
</protein>
<accession>A0AAV9XZE9</accession>
<dbReference type="AlphaFoldDB" id="A0AAV9XZE9"/>
<organism evidence="3 4">
    <name type="scientific">Cryptosporidium xiaoi</name>
    <dbReference type="NCBI Taxonomy" id="659607"/>
    <lineage>
        <taxon>Eukaryota</taxon>
        <taxon>Sar</taxon>
        <taxon>Alveolata</taxon>
        <taxon>Apicomplexa</taxon>
        <taxon>Conoidasida</taxon>
        <taxon>Coccidia</taxon>
        <taxon>Eucoccidiorida</taxon>
        <taxon>Eimeriorina</taxon>
        <taxon>Cryptosporidiidae</taxon>
        <taxon>Cryptosporidium</taxon>
    </lineage>
</organism>
<dbReference type="Proteomes" id="UP001311799">
    <property type="component" value="Unassembled WGS sequence"/>
</dbReference>
<proteinExistence type="predicted"/>
<sequence length="385" mass="44017">MIRGSEDIVYEYDPEKNNVRDDNDENFIENESDSLKKSFVRSVQSNEQMINGNLVKTNYLKIIQALSENENVKMSRLKSSSITSDDLSGSLIRIKSDISEIEGVVKAYESIKKGAENAPDVNIAFLNDSSSFLADIEEIKMNLNNLIEKQKSLEESASSIDSLKDQKLSAKDVLEELSNCIKNNVTNSSEVTEEFKNSKQELEISLECVNASYDKNIDIKQLLDLERRVYELESRIGIDKLSNMPYNDIQAAIHNISQRLSLLDTNRLEGIFRRVQALSTSIEQLNKKRKEINDSLFNETDSTNITKLYDIIQKWKSTGATLPFILERLRLLKLFHQDISTINSRIAVMESQQEEAERVLETCKSSFAKLNDSIEKIYEKLKDKQ</sequence>
<dbReference type="GO" id="GO:0007017">
    <property type="term" value="P:microtubule-based process"/>
    <property type="evidence" value="ECO:0007669"/>
    <property type="project" value="InterPro"/>
</dbReference>
<keyword evidence="2" id="KW-0963">Cytoplasm</keyword>
<comment type="subcellular location">
    <subcellularLocation>
        <location evidence="1">Cytoplasm</location>
    </subcellularLocation>
</comment>